<dbReference type="eggNOG" id="COG0559">
    <property type="taxonomic scope" value="Bacteria"/>
</dbReference>
<evidence type="ECO:0000313" key="11">
    <source>
        <dbReference type="Proteomes" id="UP000006633"/>
    </source>
</evidence>
<proteinExistence type="inferred from homology"/>
<gene>
    <name evidence="10" type="ordered locus">Snov_4221</name>
</gene>
<evidence type="ECO:0000256" key="7">
    <source>
        <dbReference type="ARBA" id="ARBA00023136"/>
    </source>
</evidence>
<dbReference type="GO" id="GO:0005886">
    <property type="term" value="C:plasma membrane"/>
    <property type="evidence" value="ECO:0007669"/>
    <property type="project" value="UniProtKB-SubCell"/>
</dbReference>
<feature type="transmembrane region" description="Helical" evidence="9">
    <location>
        <begin position="227"/>
        <end position="252"/>
    </location>
</feature>
<dbReference type="STRING" id="639283.Snov_4221"/>
<keyword evidence="11" id="KW-1185">Reference proteome</keyword>
<feature type="transmembrane region" description="Helical" evidence="9">
    <location>
        <begin position="67"/>
        <end position="86"/>
    </location>
</feature>
<dbReference type="Proteomes" id="UP000006633">
    <property type="component" value="Chromosome"/>
</dbReference>
<dbReference type="PANTHER" id="PTHR11795:SF452">
    <property type="entry name" value="ABC TRANSPORTER PERMEASE PROTEIN"/>
    <property type="match status" value="1"/>
</dbReference>
<evidence type="ECO:0000256" key="8">
    <source>
        <dbReference type="ARBA" id="ARBA00037998"/>
    </source>
</evidence>
<keyword evidence="5" id="KW-0029">Amino-acid transport</keyword>
<keyword evidence="2" id="KW-0813">Transport</keyword>
<feature type="transmembrane region" description="Helical" evidence="9">
    <location>
        <begin position="139"/>
        <end position="161"/>
    </location>
</feature>
<feature type="transmembrane region" description="Helical" evidence="9">
    <location>
        <begin position="44"/>
        <end position="61"/>
    </location>
</feature>
<dbReference type="AlphaFoldDB" id="D7A1R4"/>
<dbReference type="Pfam" id="PF02653">
    <property type="entry name" value="BPD_transp_2"/>
    <property type="match status" value="1"/>
</dbReference>
<evidence type="ECO:0000256" key="9">
    <source>
        <dbReference type="SAM" id="Phobius"/>
    </source>
</evidence>
<dbReference type="GO" id="GO:0022857">
    <property type="term" value="F:transmembrane transporter activity"/>
    <property type="evidence" value="ECO:0007669"/>
    <property type="project" value="InterPro"/>
</dbReference>
<keyword evidence="7 9" id="KW-0472">Membrane</keyword>
<evidence type="ECO:0000256" key="1">
    <source>
        <dbReference type="ARBA" id="ARBA00004651"/>
    </source>
</evidence>
<organism evidence="10 11">
    <name type="scientific">Ancylobacter novellus (strain ATCC 8093 / DSM 506 / JCM 20403 / CCM 1077 / IAM 12100 / NBRC 12443 / NCIMB 10456)</name>
    <name type="common">Starkeya novella</name>
    <dbReference type="NCBI Taxonomy" id="639283"/>
    <lineage>
        <taxon>Bacteria</taxon>
        <taxon>Pseudomonadati</taxon>
        <taxon>Pseudomonadota</taxon>
        <taxon>Alphaproteobacteria</taxon>
        <taxon>Hyphomicrobiales</taxon>
        <taxon>Xanthobacteraceae</taxon>
        <taxon>Ancylobacter</taxon>
    </lineage>
</organism>
<comment type="similarity">
    <text evidence="8">Belongs to the binding-protein-dependent transport system permease family. LivHM subfamily.</text>
</comment>
<evidence type="ECO:0000256" key="3">
    <source>
        <dbReference type="ARBA" id="ARBA00022475"/>
    </source>
</evidence>
<evidence type="ECO:0000313" key="10">
    <source>
        <dbReference type="EMBL" id="ADH91489.1"/>
    </source>
</evidence>
<protein>
    <submittedName>
        <fullName evidence="10">Inner-membrane translocator</fullName>
    </submittedName>
</protein>
<reference evidence="10 11" key="1">
    <citation type="journal article" date="2012" name="Stand. Genomic Sci.">
        <title>Complete genome sequence of the facultatively chemolithoautotrophic and methylotrophic alpha Proteobacterium Starkeya novella type strain (ATCC 8093(T)).</title>
        <authorList>
            <person name="Kappler U."/>
            <person name="Davenport K."/>
            <person name="Beatson S."/>
            <person name="Lucas S."/>
            <person name="Lapidus A."/>
            <person name="Copeland A."/>
            <person name="Berry K.W."/>
            <person name="Glavina Del Rio T."/>
            <person name="Hammon N."/>
            <person name="Dalin E."/>
            <person name="Tice H."/>
            <person name="Pitluck S."/>
            <person name="Richardson P."/>
            <person name="Bruce D."/>
            <person name="Goodwin L.A."/>
            <person name="Han C."/>
            <person name="Tapia R."/>
            <person name="Detter J.C."/>
            <person name="Chang Y.J."/>
            <person name="Jeffries C.D."/>
            <person name="Land M."/>
            <person name="Hauser L."/>
            <person name="Kyrpides N.C."/>
            <person name="Goker M."/>
            <person name="Ivanova N."/>
            <person name="Klenk H.P."/>
            <person name="Woyke T."/>
        </authorList>
    </citation>
    <scope>NUCLEOTIDE SEQUENCE [LARGE SCALE GENOMIC DNA]</scope>
    <source>
        <strain evidence="11">ATCC 8093 / DSM 506 / JCM 20403 / CCM 1077 / IAM 12100 / NBRC 12443 / NCIMB 10456</strain>
    </source>
</reference>
<evidence type="ECO:0000256" key="6">
    <source>
        <dbReference type="ARBA" id="ARBA00022989"/>
    </source>
</evidence>
<sequence length="292" mass="31056">MNVDQLLQHLANTLIMGGTYALLGIGLTLIFGIMRVVNFTHGELYAFGAYGLYFVAVVLGMNFYVSILFAIAGGMVLGALIELVLLRPKRGADIDTTMLLMIGAWIVLQNTEHLAWGSIAKSIPSPFPTEPLVIGPISLSWLRIFVFGVAILLIIATYFLINRTRLGNAMRATFQDTDTAALMGVNIRAIYTMTFALGSGLAAAAGALLGPVFVVTPTMGDLASLKAFAIVILGGLGNITGATIGGFILAFVEEIGAGYISSGYRDAMGFLIIIVVLLFRPTGIFARVERIG</sequence>
<dbReference type="InterPro" id="IPR052157">
    <property type="entry name" value="BCAA_transport_permease"/>
</dbReference>
<evidence type="ECO:0000256" key="5">
    <source>
        <dbReference type="ARBA" id="ARBA00022970"/>
    </source>
</evidence>
<dbReference type="InterPro" id="IPR001851">
    <property type="entry name" value="ABC_transp_permease"/>
</dbReference>
<feature type="transmembrane region" description="Helical" evidence="9">
    <location>
        <begin position="98"/>
        <end position="119"/>
    </location>
</feature>
<name>D7A1R4_ANCN5</name>
<comment type="subcellular location">
    <subcellularLocation>
        <location evidence="1">Cell membrane</location>
        <topology evidence="1">Multi-pass membrane protein</topology>
    </subcellularLocation>
</comment>
<dbReference type="PANTHER" id="PTHR11795">
    <property type="entry name" value="BRANCHED-CHAIN AMINO ACID TRANSPORT SYSTEM PERMEASE PROTEIN LIVH"/>
    <property type="match status" value="1"/>
</dbReference>
<dbReference type="GO" id="GO:0006865">
    <property type="term" value="P:amino acid transport"/>
    <property type="evidence" value="ECO:0007669"/>
    <property type="project" value="UniProtKB-KW"/>
</dbReference>
<feature type="transmembrane region" description="Helical" evidence="9">
    <location>
        <begin position="20"/>
        <end position="37"/>
    </location>
</feature>
<keyword evidence="3" id="KW-1003">Cell membrane</keyword>
<accession>D7A1R4</accession>
<feature type="transmembrane region" description="Helical" evidence="9">
    <location>
        <begin position="190"/>
        <end position="215"/>
    </location>
</feature>
<feature type="transmembrane region" description="Helical" evidence="9">
    <location>
        <begin position="264"/>
        <end position="286"/>
    </location>
</feature>
<dbReference type="CDD" id="cd06582">
    <property type="entry name" value="TM_PBP1_LivH_like"/>
    <property type="match status" value="1"/>
</dbReference>
<dbReference type="KEGG" id="sno:Snov_4221"/>
<keyword evidence="4 9" id="KW-0812">Transmembrane</keyword>
<keyword evidence="6 9" id="KW-1133">Transmembrane helix</keyword>
<dbReference type="EMBL" id="CP002026">
    <property type="protein sequence ID" value="ADH91489.1"/>
    <property type="molecule type" value="Genomic_DNA"/>
</dbReference>
<dbReference type="HOGENOM" id="CLU_039929_3_0_5"/>
<evidence type="ECO:0000256" key="4">
    <source>
        <dbReference type="ARBA" id="ARBA00022692"/>
    </source>
</evidence>
<evidence type="ECO:0000256" key="2">
    <source>
        <dbReference type="ARBA" id="ARBA00022448"/>
    </source>
</evidence>